<gene>
    <name evidence="1" type="ORF">AL00_01020</name>
</gene>
<dbReference type="AlphaFoldDB" id="A0A8E1C4G6"/>
<comment type="caution">
    <text evidence="1">The sequence shown here is derived from an EMBL/GenBank/DDBJ whole genome shotgun (WGS) entry which is preliminary data.</text>
</comment>
<accession>A0A8E1C4G6</accession>
<evidence type="ECO:0000313" key="1">
    <source>
        <dbReference type="EMBL" id="KER38330.1"/>
    </source>
</evidence>
<organism evidence="1 2">
    <name type="scientific">Sphingobium indicum F2</name>
    <dbReference type="NCBI Taxonomy" id="1450518"/>
    <lineage>
        <taxon>Bacteria</taxon>
        <taxon>Pseudomonadati</taxon>
        <taxon>Pseudomonadota</taxon>
        <taxon>Alphaproteobacteria</taxon>
        <taxon>Sphingomonadales</taxon>
        <taxon>Sphingomonadaceae</taxon>
        <taxon>Sphingobium</taxon>
    </lineage>
</organism>
<dbReference type="Proteomes" id="UP000028135">
    <property type="component" value="Unassembled WGS sequence"/>
</dbReference>
<evidence type="ECO:0000313" key="2">
    <source>
        <dbReference type="Proteomes" id="UP000028135"/>
    </source>
</evidence>
<reference evidence="1 2" key="1">
    <citation type="submission" date="2014-05" db="EMBL/GenBank/DDBJ databases">
        <title>Genome Announcement of Sphingobium lucknowense F2.</title>
        <authorList>
            <person name="Lal R."/>
            <person name="Negi V."/>
            <person name="Lata P."/>
            <person name="Sangwan N."/>
            <person name="Gupta S.K."/>
            <person name="Rao D.L.N."/>
            <person name="Das S."/>
        </authorList>
    </citation>
    <scope>NUCLEOTIDE SEQUENCE [LARGE SCALE GENOMIC DNA]</scope>
    <source>
        <strain evidence="1 2">F2</strain>
    </source>
</reference>
<dbReference type="EMBL" id="JANF02000003">
    <property type="protein sequence ID" value="KER38330.1"/>
    <property type="molecule type" value="Genomic_DNA"/>
</dbReference>
<protein>
    <submittedName>
        <fullName evidence="1">Uncharacterized protein</fullName>
    </submittedName>
</protein>
<sequence length="117" mass="12859">MPGLHRFAPNIAIIGFGQDGLLSITKWLEPFGLNANEVGLGNNRGIEPWVTTARPGKTHLPFDLDRYCGPIDVVEARESRKQSGSFNKPTETVRRQSGAAFWICKFARGQFVAASSI</sequence>
<proteinExistence type="predicted"/>
<name>A0A8E1C4G6_9SPHN</name>